<evidence type="ECO:0000256" key="1">
    <source>
        <dbReference type="ARBA" id="ARBA00012494"/>
    </source>
</evidence>
<evidence type="ECO:0000256" key="6">
    <source>
        <dbReference type="ARBA" id="ARBA00048744"/>
    </source>
</evidence>
<proteinExistence type="predicted"/>
<organism evidence="8">
    <name type="scientific">Ustilago maydis virus H1</name>
    <dbReference type="NCBI Taxonomy" id="28882"/>
    <lineage>
        <taxon>Viruses</taxon>
        <taxon>Riboviria</taxon>
        <taxon>Orthornavirae</taxon>
        <taxon>Duplornaviricota</taxon>
        <taxon>Chrymotiviricetes</taxon>
        <taxon>Ghabrivirales</taxon>
        <taxon>Alphatotivirineae</taxon>
        <taxon>Monocitiviridae</taxon>
        <taxon>Monocitivirus</taxon>
        <taxon>Monocitivirus ichi</taxon>
    </lineage>
</organism>
<comment type="catalytic activity">
    <reaction evidence="6 7">
        <text>RNA(n) + a ribonucleoside 5'-triphosphate = RNA(n+1) + diphosphate</text>
        <dbReference type="Rhea" id="RHEA:21248"/>
        <dbReference type="Rhea" id="RHEA-COMP:14527"/>
        <dbReference type="Rhea" id="RHEA-COMP:17342"/>
        <dbReference type="ChEBI" id="CHEBI:33019"/>
        <dbReference type="ChEBI" id="CHEBI:61557"/>
        <dbReference type="ChEBI" id="CHEBI:140395"/>
        <dbReference type="EC" id="2.7.7.48"/>
    </reaction>
</comment>
<dbReference type="Pfam" id="PF02123">
    <property type="entry name" value="RdRP_4"/>
    <property type="match status" value="1"/>
</dbReference>
<dbReference type="EC" id="2.7.7.48" evidence="1 7"/>
<dbReference type="InterPro" id="IPR001795">
    <property type="entry name" value="RNA-dir_pol_luteovirus"/>
</dbReference>
<evidence type="ECO:0000313" key="8">
    <source>
        <dbReference type="EMBL" id="AAA81884.1"/>
    </source>
</evidence>
<dbReference type="GO" id="GO:0006351">
    <property type="term" value="P:DNA-templated transcription"/>
    <property type="evidence" value="ECO:0007669"/>
    <property type="project" value="InterPro"/>
</dbReference>
<dbReference type="EMBL" id="U01059">
    <property type="protein sequence ID" value="AAA81884.1"/>
    <property type="molecule type" value="Genomic_RNA"/>
</dbReference>
<evidence type="ECO:0000256" key="7">
    <source>
        <dbReference type="RuleBase" id="RU364050"/>
    </source>
</evidence>
<dbReference type="SUPFAM" id="SSF56672">
    <property type="entry name" value="DNA/RNA polymerases"/>
    <property type="match status" value="1"/>
</dbReference>
<dbReference type="PIR" id="S71853">
    <property type="entry name" value="S71853"/>
</dbReference>
<keyword evidence="2 7" id="KW-0696">RNA-directed RNA polymerase</keyword>
<evidence type="ECO:0000313" key="9">
    <source>
        <dbReference type="Proteomes" id="UP000242340"/>
    </source>
</evidence>
<evidence type="ECO:0000256" key="5">
    <source>
        <dbReference type="ARBA" id="ARBA00022741"/>
    </source>
</evidence>
<dbReference type="GO" id="GO:0003723">
    <property type="term" value="F:RNA binding"/>
    <property type="evidence" value="ECO:0007669"/>
    <property type="project" value="InterPro"/>
</dbReference>
<accession>Q90153</accession>
<keyword evidence="7" id="KW-0693">Viral RNA replication</keyword>
<protein>
    <recommendedName>
        <fullName evidence="1 7">RNA-directed RNA polymerase</fullName>
        <ecNumber evidence="1 7">2.7.7.48</ecNumber>
    </recommendedName>
</protein>
<dbReference type="KEGG" id="vg:944401"/>
<dbReference type="GO" id="GO:0003968">
    <property type="term" value="F:RNA-directed RNA polymerase activity"/>
    <property type="evidence" value="ECO:0007669"/>
    <property type="project" value="UniProtKB-KW"/>
</dbReference>
<evidence type="ECO:0000256" key="2">
    <source>
        <dbReference type="ARBA" id="ARBA00022484"/>
    </source>
</evidence>
<dbReference type="InterPro" id="IPR043502">
    <property type="entry name" value="DNA/RNA_pol_sf"/>
</dbReference>
<keyword evidence="4 7" id="KW-0548">Nucleotidyltransferase</keyword>
<reference evidence="8" key="1">
    <citation type="journal article" date="1993" name="Nucleic Acids Res.">
        <title>A closely related group of RNA-dependent RNA polymerases from double-stranded RNA viruses.</title>
        <authorList>
            <person name="Bruenn J.A."/>
        </authorList>
    </citation>
    <scope>NUCLEOTIDE SEQUENCE [LARGE SCALE GENOMIC DNA]</scope>
    <source>
        <strain evidence="8">P1H1</strain>
    </source>
</reference>
<dbReference type="RefSeq" id="NP_620728.1">
    <property type="nucleotide sequence ID" value="NC_003823.1"/>
</dbReference>
<keyword evidence="9" id="KW-1185">Reference proteome</keyword>
<dbReference type="GeneID" id="944401"/>
<dbReference type="GO" id="GO:0000166">
    <property type="term" value="F:nucleotide binding"/>
    <property type="evidence" value="ECO:0007669"/>
    <property type="project" value="UniProtKB-KW"/>
</dbReference>
<evidence type="ECO:0000256" key="4">
    <source>
        <dbReference type="ARBA" id="ARBA00022695"/>
    </source>
</evidence>
<keyword evidence="5 7" id="KW-0547">Nucleotide-binding</keyword>
<name>Q90153_9VIRU</name>
<dbReference type="Proteomes" id="UP000242340">
    <property type="component" value="Segment"/>
</dbReference>
<sequence>MEQAAIPLNQGSNTAMSEDIGLAANILPVEQDDQASDSASVADQNNLIENNLLPDELEAQKIRKTLENDKKPENVKKEKTTGEFTDVVQSAGLMADRVQEVVDVATWAKDVAIWAEFNAFDRNASATRQDPIKTSAIDWLLNQAPTHQLDSTSANPPTWVPVGWGGKPNYALTISRRILIAIDAAEGARHDVYVTDSANLGIAWPDIGHPDSPYAPSEVRGRPSMKHYNAAVSPQIISKITQTLDPTTAKFWQTSLQLKNETDAMWILRYRAKGAQVGDNHLPLLVAAWQYYFDACRAHAAGLVCSKLGQRTAGYAYNIYKDTNWISSVAEQGKEIVNCIGMPQDYATFWAMCCLPTQEIFAARTDALGTLYKTPFGAWRRRMRTEMCVISEHTVTYPSTAPNWWTNPNLILGFMEMYSMKFGLDDQMNDALYVALLIPLMTVVGTPITLPEPVHSKDWFEGLVELGQGLDAVRQLHLSSPTATTAAWSTSQSVMIGILGEVAEAELAQREGVAISQNTAANVIRTVAMALSRPGSFTATILCKLMHFPSTAIELAGLQTSFVPAGSLVPPPLWNYRRLALWQHNLVPIRASRSYLSHGPNFNRLWKPEGTLTPAHFVTTVNELQVLRRYRILDVVVSGQSELIPFDIVWTASTGRVTIPAMDPALREKIALVKKYGVKLYDVGSAGVGYLDQPERDPAEAVELYNSWQYMGITPSVAGSDVQYGGFVYDRPQTGGLPDDLNGPQAYSITSAIDAAEAAGMMKRQAIFRKLATFGARGEIRTSQGNSSALLPVNSATTEERRDLSENCGWQGLVKLGVGYPTVQALKRAVAGRLGNDPMWTASLPDKLSLDELSVIAGVLKIDLMLVECRLPDQVVTCVVGDPDYKRVLYLADDHWDTHPSRQLLHAATSATSNRSEAVAKPTVEISDKTRAVIYEQAIEKYNVNSLTKQGLLETHADLFPHREPPRSLLAAAPRANSPAESLGAGACECGCARIASKATQACDQILELMAMETAFPHRNATTSKKNNLQVKDICKIIIQKLKNPKTMKPNARFGCAAAWLLRSQGQAAEFVTSVAAWVVSNRIGPAAWKWLWVGKGLYQTNEDDWVAKAKSIHDDLRKHGYPPHVQATEEDWSQSLYLQALYGRGGVLVNWAEDFANKASHPDPIQAWDGRCYSQKLATEIINETVNSVVETAYPKAVPQSFDRFMDNAYEWLVSGSSAGIPSPLKNSPMRDLVLKEYGLSPRPTKRSVMEAIPRDKVLKILTETSPKIVAKAHMKLNETGGKARAIYGVTLWHYIFSNWLMAPVEKHLNHRSVDINLDGSAMLTATLHRLGQVEANMVFNSYDYPDFNSMHTYEHMASIYRAAKRCAIKELRQRRGAQVSDQDLALIEHGFDWLIESVYHQYVIHPDTGAIIKTASGLYSGDRDTTLINTLLNIAYASVTDRSMAHKYVDPGVVERLCHGDDIITVHRSLPGAMLWNDEAAKCNLKGQESKLMIDHKHHEYLRIMGCDDVKLRGCLARCVATYVNGNWETERVVGVWAKLQEAASSLATWIRRGASQEIVQELWYISRYRMLTETYRFTPTDAKSLNIRDSPQSSNTATLSYEQLPANVTSPYIKKLVAELPHDLRPTSKELGQLRRVLQKSTYGTELPLTYQQTDLTKISDGAIETVRTLGGAAGRVFNSPDYHKLKLEGTAKSDWQLRNRIKAVYHLLSAIDLRGRSMSKIELISALTGATRASAARVLEADAELERSAKSAPRWDLPAELASTIVEIEWTQKSILGAWPETLSGSQGTPDARLIADIATLTDNYTSVRVGDVLRY</sequence>
<evidence type="ECO:0000256" key="3">
    <source>
        <dbReference type="ARBA" id="ARBA00022679"/>
    </source>
</evidence>
<keyword evidence="3 7" id="KW-0808">Transferase</keyword>